<dbReference type="Proteomes" id="UP000390335">
    <property type="component" value="Unassembled WGS sequence"/>
</dbReference>
<evidence type="ECO:0000256" key="2">
    <source>
        <dbReference type="ARBA" id="ARBA00007362"/>
    </source>
</evidence>
<feature type="transmembrane region" description="Helical" evidence="8">
    <location>
        <begin position="223"/>
        <end position="244"/>
    </location>
</feature>
<comment type="similarity">
    <text evidence="2">Belongs to the EamA transporter family.</text>
</comment>
<feature type="domain" description="EamA" evidence="9">
    <location>
        <begin position="23"/>
        <end position="158"/>
    </location>
</feature>
<feature type="transmembrane region" description="Helical" evidence="8">
    <location>
        <begin position="86"/>
        <end position="106"/>
    </location>
</feature>
<dbReference type="SUPFAM" id="SSF103481">
    <property type="entry name" value="Multidrug resistance efflux transporter EmrE"/>
    <property type="match status" value="2"/>
</dbReference>
<feature type="transmembrane region" description="Helical" evidence="8">
    <location>
        <begin position="165"/>
        <end position="181"/>
    </location>
</feature>
<dbReference type="InterPro" id="IPR004626">
    <property type="entry name" value="RarD"/>
</dbReference>
<feature type="transmembrane region" description="Helical" evidence="8">
    <location>
        <begin position="21"/>
        <end position="41"/>
    </location>
</feature>
<comment type="subcellular location">
    <subcellularLocation>
        <location evidence="1">Cell membrane</location>
        <topology evidence="1">Multi-pass membrane protein</topology>
    </subcellularLocation>
</comment>
<keyword evidence="5 8" id="KW-0812">Transmembrane</keyword>
<feature type="transmembrane region" description="Helical" evidence="8">
    <location>
        <begin position="142"/>
        <end position="159"/>
    </location>
</feature>
<evidence type="ECO:0000256" key="8">
    <source>
        <dbReference type="SAM" id="Phobius"/>
    </source>
</evidence>
<feature type="transmembrane region" description="Helical" evidence="8">
    <location>
        <begin position="53"/>
        <end position="74"/>
    </location>
</feature>
<feature type="domain" description="EamA" evidence="9">
    <location>
        <begin position="167"/>
        <end position="298"/>
    </location>
</feature>
<evidence type="ECO:0000259" key="9">
    <source>
        <dbReference type="Pfam" id="PF00892"/>
    </source>
</evidence>
<sequence length="308" mass="33410">MTGKFMATDAVKPEIKNNDAIRGFGFAMTAYLFWGVLPLYMKALAHIPAFEVIAHRIVWSVPVAGIVLLALGRLGDVKAAFRNPRTIAMASLTAALVTINWGTYVWAIGAGHSLDAALGYFINPLFSIALGAILLKEKLTPTQIVAICLAAAAVIILTVKAGTLPWVALSLTFSWGFYAFFRKTLPVGANQGFFIEVLLLCIPAAFYILYLEARGEGHFYQTGLSDTGLLLGCGLVTALPLMIFANGAKLLRMSTIGIMQYIVPTMVFLIAVFLFKEPFGTTQLVAFSLIWAGLVLYSWSMLRQSRGA</sequence>
<evidence type="ECO:0000256" key="1">
    <source>
        <dbReference type="ARBA" id="ARBA00004651"/>
    </source>
</evidence>
<dbReference type="NCBIfam" id="TIGR00688">
    <property type="entry name" value="rarD"/>
    <property type="match status" value="1"/>
</dbReference>
<keyword evidence="3" id="KW-0813">Transport</keyword>
<name>A0ABQ0Z381_9HYPH</name>
<evidence type="ECO:0000256" key="4">
    <source>
        <dbReference type="ARBA" id="ARBA00022475"/>
    </source>
</evidence>
<dbReference type="PANTHER" id="PTHR22911:SF137">
    <property type="entry name" value="SOLUTE CARRIER FAMILY 35 MEMBER G2-RELATED"/>
    <property type="match status" value="1"/>
</dbReference>
<dbReference type="PANTHER" id="PTHR22911">
    <property type="entry name" value="ACYL-MALONYL CONDENSING ENZYME-RELATED"/>
    <property type="match status" value="1"/>
</dbReference>
<keyword evidence="6 8" id="KW-1133">Transmembrane helix</keyword>
<dbReference type="InterPro" id="IPR000620">
    <property type="entry name" value="EamA_dom"/>
</dbReference>
<keyword evidence="7 8" id="KW-0472">Membrane</keyword>
<keyword evidence="11" id="KW-1185">Reference proteome</keyword>
<evidence type="ECO:0000256" key="7">
    <source>
        <dbReference type="ARBA" id="ARBA00023136"/>
    </source>
</evidence>
<accession>A0ABQ0Z381</accession>
<evidence type="ECO:0000313" key="11">
    <source>
        <dbReference type="Proteomes" id="UP000390335"/>
    </source>
</evidence>
<feature type="transmembrane region" description="Helical" evidence="8">
    <location>
        <begin position="281"/>
        <end position="302"/>
    </location>
</feature>
<comment type="caution">
    <text evidence="10">The sequence shown here is derived from an EMBL/GenBank/DDBJ whole genome shotgun (WGS) entry which is preliminary data.</text>
</comment>
<evidence type="ECO:0000256" key="6">
    <source>
        <dbReference type="ARBA" id="ARBA00022989"/>
    </source>
</evidence>
<dbReference type="EMBL" id="BLAJ01000003">
    <property type="protein sequence ID" value="GES49930.1"/>
    <property type="molecule type" value="Genomic_DNA"/>
</dbReference>
<proteinExistence type="inferred from homology"/>
<keyword evidence="4" id="KW-1003">Cell membrane</keyword>
<feature type="transmembrane region" description="Helical" evidence="8">
    <location>
        <begin position="256"/>
        <end position="275"/>
    </location>
</feature>
<feature type="transmembrane region" description="Helical" evidence="8">
    <location>
        <begin position="193"/>
        <end position="211"/>
    </location>
</feature>
<reference evidence="10 11" key="1">
    <citation type="journal article" date="2020" name="Genome Biol. Evol.">
        <title>Rhizobium dioscoreae sp. nov., a plant growth-promoting bacterium isolated from yam (Dioscorea species).</title>
        <authorList>
            <person name="Ouyabe M."/>
            <person name="Tanaka N."/>
            <person name="Shiwa Y."/>
            <person name="Fujita N."/>
            <person name="Kikuno H."/>
            <person name="Babil P."/>
            <person name="Shiwachi H."/>
        </authorList>
    </citation>
    <scope>NUCLEOTIDE SEQUENCE [LARGE SCALE GENOMIC DNA]</scope>
    <source>
        <strain evidence="10 11">S-93</strain>
    </source>
</reference>
<gene>
    <name evidence="10" type="ORF">RsS93_25440</name>
</gene>
<evidence type="ECO:0000256" key="5">
    <source>
        <dbReference type="ARBA" id="ARBA00022692"/>
    </source>
</evidence>
<evidence type="ECO:0000313" key="10">
    <source>
        <dbReference type="EMBL" id="GES49930.1"/>
    </source>
</evidence>
<feature type="transmembrane region" description="Helical" evidence="8">
    <location>
        <begin position="118"/>
        <end position="135"/>
    </location>
</feature>
<evidence type="ECO:0000256" key="3">
    <source>
        <dbReference type="ARBA" id="ARBA00022448"/>
    </source>
</evidence>
<protein>
    <submittedName>
        <fullName evidence="10">Permease</fullName>
    </submittedName>
</protein>
<dbReference type="Pfam" id="PF00892">
    <property type="entry name" value="EamA"/>
    <property type="match status" value="2"/>
</dbReference>
<organism evidence="10 11">
    <name type="scientific">Rhizobium dioscoreae</name>
    <dbReference type="NCBI Taxonomy" id="2653122"/>
    <lineage>
        <taxon>Bacteria</taxon>
        <taxon>Pseudomonadati</taxon>
        <taxon>Pseudomonadota</taxon>
        <taxon>Alphaproteobacteria</taxon>
        <taxon>Hyphomicrobiales</taxon>
        <taxon>Rhizobiaceae</taxon>
        <taxon>Rhizobium/Agrobacterium group</taxon>
        <taxon>Rhizobium</taxon>
    </lineage>
</organism>
<dbReference type="InterPro" id="IPR037185">
    <property type="entry name" value="EmrE-like"/>
</dbReference>